<sequence length="678" mass="76822">MKEVFDISEQDAFSKIYRFLDPEYSYRIARQMEQFRTNEVLGYRTAGSRAEYLTGEMICREMREIGLDVSKDAFTLDGWDFRRARLYFRDGDGREQCAELGSYQTDFHTDGKRLYRLICAGRGTADEISRLDVRGKLVLVEIDQRGEWWINYPAYQAHLHGAAAVIAVQRDGYGQIHPDSLNAQNISGPADAPAFSLSLTDARRMGILSFGKEIDVLFDAESSIIPKAVSYNITGRLEGEEKDSLLLMSAHYDSYFEGFQDDNTAVAMMLCIARAIVKSGYRPRKTMIFCAMAAEEWGVINSRYDWSTGAYNEVFGLHPEWQGMAVLDINLELPAHAHGRSHAVRSVWEYQPFLNRILEQISPKNTVYPEKAHVVSPILTWSDDFSLAIAGIPSLVNDFAEGPFMETHYHSQFDCGDSYDEDVYFYHHQLYARILLEYDRITAAPLDFSVRVRALRNSAGDTPEADILRAAADRAIPLAERLAGLVRELNCSGRTPPSVPGRCSLNRTLLTIFRFCEDCFVRLTWEDSPIFPHEYAQTNLKLLTDAVERLERQDIPGAISVLSKIDNNAYACSFEREVFDYFTDYAVNQPASRLMWGAGRLMGHVDLFCVLRSLREAQSSGRTDLSGELDVLRQYLEEQSILLASSLRQEAADLDSLTQLLSSALRYFEKNADGNPQP</sequence>
<dbReference type="PANTHER" id="PTHR10404">
    <property type="entry name" value="N-ACETYLATED-ALPHA-LINKED ACIDIC DIPEPTIDASE"/>
    <property type="match status" value="1"/>
</dbReference>
<dbReference type="EMBL" id="DVHF01000049">
    <property type="protein sequence ID" value="HIR56840.1"/>
    <property type="molecule type" value="Genomic_DNA"/>
</dbReference>
<dbReference type="PANTHER" id="PTHR10404:SF46">
    <property type="entry name" value="VACUOLAR PROTEIN SORTING-ASSOCIATED PROTEIN 70"/>
    <property type="match status" value="1"/>
</dbReference>
<organism evidence="2 3">
    <name type="scientific">Candidatus Gallacutalibacter pullicola</name>
    <dbReference type="NCBI Taxonomy" id="2840830"/>
    <lineage>
        <taxon>Bacteria</taxon>
        <taxon>Bacillati</taxon>
        <taxon>Bacillota</taxon>
        <taxon>Clostridia</taxon>
        <taxon>Eubacteriales</taxon>
        <taxon>Candidatus Gallacutalibacter</taxon>
    </lineage>
</organism>
<feature type="domain" description="Peptidase M28" evidence="1">
    <location>
        <begin position="232"/>
        <end position="421"/>
    </location>
</feature>
<accession>A0A9D1DPX0</accession>
<dbReference type="AlphaFoldDB" id="A0A9D1DPX0"/>
<dbReference type="Proteomes" id="UP000886785">
    <property type="component" value="Unassembled WGS sequence"/>
</dbReference>
<dbReference type="InterPro" id="IPR046450">
    <property type="entry name" value="PA_dom_sf"/>
</dbReference>
<dbReference type="Pfam" id="PF04389">
    <property type="entry name" value="Peptidase_M28"/>
    <property type="match status" value="1"/>
</dbReference>
<reference evidence="2" key="1">
    <citation type="submission" date="2020-10" db="EMBL/GenBank/DDBJ databases">
        <authorList>
            <person name="Gilroy R."/>
        </authorList>
    </citation>
    <scope>NUCLEOTIDE SEQUENCE</scope>
    <source>
        <strain evidence="2">ChiSjej1B19-7085</strain>
    </source>
</reference>
<dbReference type="Gene3D" id="3.40.630.10">
    <property type="entry name" value="Zn peptidases"/>
    <property type="match status" value="1"/>
</dbReference>
<evidence type="ECO:0000313" key="2">
    <source>
        <dbReference type="EMBL" id="HIR56840.1"/>
    </source>
</evidence>
<gene>
    <name evidence="2" type="ORF">IAA54_04165</name>
</gene>
<dbReference type="SUPFAM" id="SSF52025">
    <property type="entry name" value="PA domain"/>
    <property type="match status" value="1"/>
</dbReference>
<evidence type="ECO:0000259" key="1">
    <source>
        <dbReference type="Pfam" id="PF04389"/>
    </source>
</evidence>
<dbReference type="Gene3D" id="3.50.30.30">
    <property type="match status" value="1"/>
</dbReference>
<dbReference type="SUPFAM" id="SSF53187">
    <property type="entry name" value="Zn-dependent exopeptidases"/>
    <property type="match status" value="1"/>
</dbReference>
<dbReference type="InterPro" id="IPR007484">
    <property type="entry name" value="Peptidase_M28"/>
</dbReference>
<proteinExistence type="predicted"/>
<name>A0A9D1DPX0_9FIRM</name>
<evidence type="ECO:0000313" key="3">
    <source>
        <dbReference type="Proteomes" id="UP000886785"/>
    </source>
</evidence>
<reference evidence="2" key="2">
    <citation type="journal article" date="2021" name="PeerJ">
        <title>Extensive microbial diversity within the chicken gut microbiome revealed by metagenomics and culture.</title>
        <authorList>
            <person name="Gilroy R."/>
            <person name="Ravi A."/>
            <person name="Getino M."/>
            <person name="Pursley I."/>
            <person name="Horton D.L."/>
            <person name="Alikhan N.F."/>
            <person name="Baker D."/>
            <person name="Gharbi K."/>
            <person name="Hall N."/>
            <person name="Watson M."/>
            <person name="Adriaenssens E.M."/>
            <person name="Foster-Nyarko E."/>
            <person name="Jarju S."/>
            <person name="Secka A."/>
            <person name="Antonio M."/>
            <person name="Oren A."/>
            <person name="Chaudhuri R.R."/>
            <person name="La Ragione R."/>
            <person name="Hildebrand F."/>
            <person name="Pallen M.J."/>
        </authorList>
    </citation>
    <scope>NUCLEOTIDE SEQUENCE</scope>
    <source>
        <strain evidence="2">ChiSjej1B19-7085</strain>
    </source>
</reference>
<protein>
    <submittedName>
        <fullName evidence="2">M28 family peptidase</fullName>
    </submittedName>
</protein>
<comment type="caution">
    <text evidence="2">The sequence shown here is derived from an EMBL/GenBank/DDBJ whole genome shotgun (WGS) entry which is preliminary data.</text>
</comment>
<dbReference type="InterPro" id="IPR039373">
    <property type="entry name" value="Peptidase_M28B"/>
</dbReference>